<gene>
    <name evidence="4" type="ORF">ACFQJ4_11995</name>
</gene>
<proteinExistence type="predicted"/>
<keyword evidence="1" id="KW-0732">Signal</keyword>
<evidence type="ECO:0000259" key="3">
    <source>
        <dbReference type="PROSITE" id="PS50983"/>
    </source>
</evidence>
<dbReference type="InterPro" id="IPR050902">
    <property type="entry name" value="ABC_Transporter_SBP"/>
</dbReference>
<keyword evidence="5" id="KW-1185">Reference proteome</keyword>
<evidence type="ECO:0000256" key="1">
    <source>
        <dbReference type="ARBA" id="ARBA00022729"/>
    </source>
</evidence>
<name>A0ABD5ZS42_9EURY</name>
<dbReference type="EMBL" id="JBHTAP010000001">
    <property type="protein sequence ID" value="MFC7236038.1"/>
    <property type="molecule type" value="Genomic_DNA"/>
</dbReference>
<dbReference type="Proteomes" id="UP001596398">
    <property type="component" value="Unassembled WGS sequence"/>
</dbReference>
<dbReference type="InterPro" id="IPR054828">
    <property type="entry name" value="Vit_B12_bind_prot"/>
</dbReference>
<dbReference type="SUPFAM" id="SSF53807">
    <property type="entry name" value="Helical backbone' metal receptor"/>
    <property type="match status" value="1"/>
</dbReference>
<dbReference type="GeneID" id="79267743"/>
<organism evidence="4 5">
    <name type="scientific">Halosegnis marinus</name>
    <dbReference type="NCBI Taxonomy" id="3034023"/>
    <lineage>
        <taxon>Archaea</taxon>
        <taxon>Methanobacteriati</taxon>
        <taxon>Methanobacteriota</taxon>
        <taxon>Stenosarchaea group</taxon>
        <taxon>Halobacteria</taxon>
        <taxon>Halobacteriales</taxon>
        <taxon>Natronomonadaceae</taxon>
        <taxon>Halosegnis</taxon>
    </lineage>
</organism>
<dbReference type="PANTHER" id="PTHR30535">
    <property type="entry name" value="VITAMIN B12-BINDING PROTEIN"/>
    <property type="match status" value="1"/>
</dbReference>
<feature type="region of interest" description="Disordered" evidence="2">
    <location>
        <begin position="321"/>
        <end position="340"/>
    </location>
</feature>
<dbReference type="NCBIfam" id="TIGR04281">
    <property type="entry name" value="peripla_PGF_1"/>
    <property type="match status" value="1"/>
</dbReference>
<dbReference type="AlphaFoldDB" id="A0ABD5ZS42"/>
<accession>A0ABD5ZS42</accession>
<comment type="caution">
    <text evidence="4">The sequence shown here is derived from an EMBL/GenBank/DDBJ whole genome shotgun (WGS) entry which is preliminary data.</text>
</comment>
<dbReference type="NCBIfam" id="NF038402">
    <property type="entry name" value="TroA_like"/>
    <property type="match status" value="1"/>
</dbReference>
<reference evidence="4 5" key="1">
    <citation type="journal article" date="2019" name="Int. J. Syst. Evol. Microbiol.">
        <title>The Global Catalogue of Microorganisms (GCM) 10K type strain sequencing project: providing services to taxonomists for standard genome sequencing and annotation.</title>
        <authorList>
            <consortium name="The Broad Institute Genomics Platform"/>
            <consortium name="The Broad Institute Genome Sequencing Center for Infectious Disease"/>
            <person name="Wu L."/>
            <person name="Ma J."/>
        </authorList>
    </citation>
    <scope>NUCLEOTIDE SEQUENCE [LARGE SCALE GENOMIC DNA]</scope>
    <source>
        <strain evidence="4 5">DT85</strain>
    </source>
</reference>
<evidence type="ECO:0000313" key="4">
    <source>
        <dbReference type="EMBL" id="MFC7236038.1"/>
    </source>
</evidence>
<sequence length="363" mass="37691">MRHRTAATVAALVVLAALVPAGVGAAAATTQEDCAFPLTTTDATGTEITVEERPERITTLTPSAAQTMWALDAEAQVVGMTRYASYLDGAEDRTNVSAGFSTSVEAVIGTEPDLVLAPNVTRAETVTALRDAGVTVFKFELASSISDVRNKTTLIGRLTGNCAAAERTNAWMDANVEAAREATADVERPRVLYPLGGGYVANTNTFVSGMIEAGGGVNAMAGTNFSLAYPQVNDEVVLREDPEVLLTSSRSGYPVGEEPYASTTAGRNNRTVYVDNNYLTQPAPRSIVYGVRNITRGLHPDAAADAAFVAKDDVTLATATPTETASATADPTATPTDSPGQTGFGVAVAVVALAGAALLARRE</sequence>
<evidence type="ECO:0000256" key="2">
    <source>
        <dbReference type="SAM" id="MobiDB-lite"/>
    </source>
</evidence>
<dbReference type="InterPro" id="IPR026469">
    <property type="entry name" value="Peripla_PGF_1"/>
</dbReference>
<dbReference type="Gene3D" id="3.40.50.1980">
    <property type="entry name" value="Nitrogenase molybdenum iron protein domain"/>
    <property type="match status" value="2"/>
</dbReference>
<dbReference type="PROSITE" id="PS50983">
    <property type="entry name" value="FE_B12_PBP"/>
    <property type="match status" value="1"/>
</dbReference>
<dbReference type="InterPro" id="IPR002491">
    <property type="entry name" value="ABC_transptr_periplasmic_BD"/>
</dbReference>
<evidence type="ECO:0000313" key="5">
    <source>
        <dbReference type="Proteomes" id="UP001596398"/>
    </source>
</evidence>
<dbReference type="InterPro" id="IPR026371">
    <property type="entry name" value="PGF_CTERM"/>
</dbReference>
<feature type="domain" description="Fe/B12 periplasmic-binding" evidence="3">
    <location>
        <begin position="56"/>
        <end position="302"/>
    </location>
</feature>
<protein>
    <submittedName>
        <fullName evidence="4">PGF-CTERM-anchored ABC transporter substrate-binding protein</fullName>
    </submittedName>
</protein>
<dbReference type="Pfam" id="PF18204">
    <property type="entry name" value="PGF-CTERM"/>
    <property type="match status" value="1"/>
</dbReference>
<dbReference type="PANTHER" id="PTHR30535:SF34">
    <property type="entry name" value="MOLYBDATE-BINDING PROTEIN MOLA"/>
    <property type="match status" value="1"/>
</dbReference>
<dbReference type="RefSeq" id="WP_276234187.1">
    <property type="nucleotide sequence ID" value="NZ_CP119802.1"/>
</dbReference>
<dbReference type="Pfam" id="PF01497">
    <property type="entry name" value="Peripla_BP_2"/>
    <property type="match status" value="1"/>
</dbReference>